<evidence type="ECO:0000313" key="2">
    <source>
        <dbReference type="EMBL" id="CDQ98737.1"/>
    </source>
</evidence>
<dbReference type="STRING" id="8022.A0A060Z4H8"/>
<dbReference type="EMBL" id="FR939899">
    <property type="protein sequence ID" value="CDQ98737.1"/>
    <property type="molecule type" value="Genomic_DNA"/>
</dbReference>
<evidence type="ECO:0000259" key="1">
    <source>
        <dbReference type="Pfam" id="PF23412"/>
    </source>
</evidence>
<dbReference type="Pfam" id="PF23412">
    <property type="entry name" value="zf_RING_Vps8"/>
    <property type="match status" value="1"/>
</dbReference>
<sequence length="124" mass="13345">MVSDLFTVQCSEPVTSLNISQAGAVVEALHTVMLLTPCVCVCVCCGHLYHCQCLQRKGSGHAEPRLLQVWSCYKCISSQRGRGGDRVTTETGRGRSTSLAQTNVMSREAGEDGKKVRTVVGNLS</sequence>
<accession>A0A060Z4H8</accession>
<reference evidence="2" key="1">
    <citation type="journal article" date="2014" name="Nat. Commun.">
        <title>The rainbow trout genome provides novel insights into evolution after whole-genome duplication in vertebrates.</title>
        <authorList>
            <person name="Berthelot C."/>
            <person name="Brunet F."/>
            <person name="Chalopin D."/>
            <person name="Juanchich A."/>
            <person name="Bernard M."/>
            <person name="Noel B."/>
            <person name="Bento P."/>
            <person name="Da Silva C."/>
            <person name="Labadie K."/>
            <person name="Alberti A."/>
            <person name="Aury J.M."/>
            <person name="Louis A."/>
            <person name="Dehais P."/>
            <person name="Bardou P."/>
            <person name="Montfort J."/>
            <person name="Klopp C."/>
            <person name="Cabau C."/>
            <person name="Gaspin C."/>
            <person name="Thorgaard G.H."/>
            <person name="Boussaha M."/>
            <person name="Quillet E."/>
            <person name="Guyomard R."/>
            <person name="Galiana D."/>
            <person name="Bobe J."/>
            <person name="Volff J.N."/>
            <person name="Genet C."/>
            <person name="Wincker P."/>
            <person name="Jaillon O."/>
            <person name="Roest Crollius H."/>
            <person name="Guiguen Y."/>
        </authorList>
    </citation>
    <scope>NUCLEOTIDE SEQUENCE [LARGE SCALE GENOMIC DNA]</scope>
</reference>
<protein>
    <recommendedName>
        <fullName evidence="1">Vps8 RING finger domain-containing protein</fullName>
    </recommendedName>
</protein>
<dbReference type="Proteomes" id="UP000193380">
    <property type="component" value="Unassembled WGS sequence"/>
</dbReference>
<evidence type="ECO:0000313" key="3">
    <source>
        <dbReference type="Proteomes" id="UP000193380"/>
    </source>
</evidence>
<gene>
    <name evidence="2" type="ORF">GSONMT00031971001</name>
</gene>
<feature type="domain" description="Vps8 RING finger" evidence="1">
    <location>
        <begin position="43"/>
        <end position="75"/>
    </location>
</feature>
<dbReference type="InterPro" id="IPR056939">
    <property type="entry name" value="Znf_RING_Vps8"/>
</dbReference>
<dbReference type="AlphaFoldDB" id="A0A060Z4H8"/>
<reference evidence="2" key="2">
    <citation type="submission" date="2014-03" db="EMBL/GenBank/DDBJ databases">
        <authorList>
            <person name="Genoscope - CEA"/>
        </authorList>
    </citation>
    <scope>NUCLEOTIDE SEQUENCE</scope>
</reference>
<name>A0A060Z4H8_ONCMY</name>
<organism evidence="2 3">
    <name type="scientific">Oncorhynchus mykiss</name>
    <name type="common">Rainbow trout</name>
    <name type="synonym">Salmo gairdneri</name>
    <dbReference type="NCBI Taxonomy" id="8022"/>
    <lineage>
        <taxon>Eukaryota</taxon>
        <taxon>Metazoa</taxon>
        <taxon>Chordata</taxon>
        <taxon>Craniata</taxon>
        <taxon>Vertebrata</taxon>
        <taxon>Euteleostomi</taxon>
        <taxon>Actinopterygii</taxon>
        <taxon>Neopterygii</taxon>
        <taxon>Teleostei</taxon>
        <taxon>Protacanthopterygii</taxon>
        <taxon>Salmoniformes</taxon>
        <taxon>Salmonidae</taxon>
        <taxon>Salmoninae</taxon>
        <taxon>Oncorhynchus</taxon>
    </lineage>
</organism>
<dbReference type="PaxDb" id="8022-A0A060Z4H8"/>
<proteinExistence type="predicted"/>